<dbReference type="InterPro" id="IPR007110">
    <property type="entry name" value="Ig-like_dom"/>
</dbReference>
<evidence type="ECO:0000256" key="24">
    <source>
        <dbReference type="SAM" id="MobiDB-lite"/>
    </source>
</evidence>
<comment type="catalytic activity">
    <reaction evidence="18">
        <text>L-tyrosyl-[protein] + ATP = O-phospho-L-tyrosyl-[protein] + ADP + H(+)</text>
        <dbReference type="Rhea" id="RHEA:10596"/>
        <dbReference type="Rhea" id="RHEA-COMP:10136"/>
        <dbReference type="Rhea" id="RHEA-COMP:20101"/>
        <dbReference type="ChEBI" id="CHEBI:15378"/>
        <dbReference type="ChEBI" id="CHEBI:30616"/>
        <dbReference type="ChEBI" id="CHEBI:46858"/>
        <dbReference type="ChEBI" id="CHEBI:61978"/>
        <dbReference type="ChEBI" id="CHEBI:456216"/>
        <dbReference type="EC" id="2.7.10.1"/>
    </reaction>
</comment>
<evidence type="ECO:0000256" key="17">
    <source>
        <dbReference type="ARBA" id="ARBA00023319"/>
    </source>
</evidence>
<keyword evidence="3" id="KW-0217">Developmental protein</keyword>
<dbReference type="InterPro" id="IPR017441">
    <property type="entry name" value="Protein_kinase_ATP_BS"/>
</dbReference>
<feature type="transmembrane region" description="Helical" evidence="25">
    <location>
        <begin position="711"/>
        <end position="732"/>
    </location>
</feature>
<dbReference type="PIRSF" id="PIRSF000615">
    <property type="entry name" value="TyrPK_CSF1-R"/>
    <property type="match status" value="1"/>
</dbReference>
<organism evidence="28 29">
    <name type="scientific">Ladona fulva</name>
    <name type="common">Scarce chaser dragonfly</name>
    <name type="synonym">Libellula fulva</name>
    <dbReference type="NCBI Taxonomy" id="123851"/>
    <lineage>
        <taxon>Eukaryota</taxon>
        <taxon>Metazoa</taxon>
        <taxon>Ecdysozoa</taxon>
        <taxon>Arthropoda</taxon>
        <taxon>Hexapoda</taxon>
        <taxon>Insecta</taxon>
        <taxon>Pterygota</taxon>
        <taxon>Palaeoptera</taxon>
        <taxon>Odonata</taxon>
        <taxon>Epiprocta</taxon>
        <taxon>Anisoptera</taxon>
        <taxon>Libelluloidea</taxon>
        <taxon>Libellulidae</taxon>
        <taxon>Ladona</taxon>
    </lineage>
</organism>
<keyword evidence="15" id="KW-0675">Receptor</keyword>
<evidence type="ECO:0000256" key="18">
    <source>
        <dbReference type="ARBA" id="ARBA00051243"/>
    </source>
</evidence>
<name>A0A8K0NY50_LADFU</name>
<dbReference type="InterPro" id="IPR001245">
    <property type="entry name" value="Ser-Thr/Tyr_kinase_cat_dom"/>
</dbReference>
<dbReference type="GO" id="GO:0030182">
    <property type="term" value="P:neuron differentiation"/>
    <property type="evidence" value="ECO:0007669"/>
    <property type="project" value="UniProtKB-ARBA"/>
</dbReference>
<feature type="region of interest" description="Disordered" evidence="24">
    <location>
        <begin position="1272"/>
        <end position="1391"/>
    </location>
</feature>
<dbReference type="InterPro" id="IPR013098">
    <property type="entry name" value="Ig_I-set"/>
</dbReference>
<keyword evidence="14" id="KW-1015">Disulfide bond</keyword>
<dbReference type="InterPro" id="IPR003598">
    <property type="entry name" value="Ig_sub2"/>
</dbReference>
<keyword evidence="9" id="KW-0418">Kinase</keyword>
<dbReference type="GO" id="GO:0005886">
    <property type="term" value="C:plasma membrane"/>
    <property type="evidence" value="ECO:0007669"/>
    <property type="project" value="UniProtKB-SubCell"/>
</dbReference>
<dbReference type="Gene3D" id="3.30.200.20">
    <property type="entry name" value="Phosphorylase Kinase, domain 1"/>
    <property type="match status" value="1"/>
</dbReference>
<dbReference type="SMART" id="SM00409">
    <property type="entry name" value="IG"/>
    <property type="match status" value="5"/>
</dbReference>
<dbReference type="SUPFAM" id="SSF48726">
    <property type="entry name" value="Immunoglobulin"/>
    <property type="match status" value="6"/>
</dbReference>
<sequence>MVISSGDALYLRCESKEPVSWSIPRLEAVENGVSSVYVNNTVSNGASNPFISYLTVSNTDVTDTGYYYCHHRENKNFSDWITTAYVYVYVNDSDILLAVNQSFLPLSSVQHQDTIIPCKPSSPDVKVSLIKDDEEIDVIESGFTYDPREGFINSSPAIFDSGFYECVAERGDVTQTVSISLIIISHTNDVPRPIINDSNARHVVVGNDFKLECFVKIPVSVIFFLDWEVPNQFANESGRLEFSDSTSAKRHHNQNEYIEGTKSLTIRNASKEDRGTYTCSITDHTDKKKSSSKFIEIYDPDISYINFTVQGNVYEIVARAGDRSVQWVVHVVSHPPATLYWYDPKNKDILKSKKYDLETSPTETKLKINEIGINDAGLYQLRGFNSKMEKILNLSLVVHDIPAVEVAGQMYYMYKTLYRVNCTVVGYPMPNVTWIFQICEEGFEDCHSSQKRMNRTLYRETLLSKGKKVSELEITAIKSGYLTCQACNHVGCSKEAINFIVTDVSNGFETSLSPAHPVVGDEVNLTCGTSRFNYSDSINWYKYVNSDYELITGSSGYHLQSKENQLSRSLDIKIDSVNQTHAGVYQCRVVKSSDEIEEQEVEVIVQEIQPPLFVENSMNGTIYSVEPGAKIEWKCEAVGVPKPQVVWYKDDQLLNIEKENVELWNDNQLLRITFANYEDEGKYMCRAENKGGMMEGFATLTLNDNRAKVNAVLYGLIIVGTCLLILVVFLMSKNLKEKKLRKELEYAGLGNFDNGALENINPELGVDDQAELLPYDKKWEFPRDKLKLGRQLGSGAFGVVMKADAYGIIEGEAVTTVAVKMVKRNAEYTHIRALASELKIMVHLGKHLNVVNLLGACTKNLTKRELLVIVEYCRFGNLQNYLLRHREDFIDEIDPVTGKVVPDRVVNHERQPDSSKTAVKGDSRIKYAALSFSTSASQSSVQDYRAAPMVKQDSSFCNDNASHTVNTDMSLISMSPSGEECVVTGGSGCGAPGWHTNYKGDYARRDVRPICTRDLVCWAFQVARGIDYLASRRVLHGDLAARNILLAEDNVVKICDFGLAKSMYKSDNYKKKGDGPLPVKWMAIESIRDRVFSTQSDVWSYGIVLWEFFSLARTPYPGCLIHIFNFFSYSVMLECWNVNPSERPTFSALSDKLGGMLEDAVKRHYIDLNSPYLEMNTQEEGKTDLLGMMSEPSYANAMREMTPEREYVNVPQSPSQSQPMDYMTMSSPQADDVSESGYLCMRSGSMSNGNNPSVIFSPRPNPSSAFSFEVPPMENSSPKLRAVEREGAEGPELSPMLPIPNNGRGVGLQKEGSLDSGMGSPKSYFNPSYRTLPNANGQMLPNTDSANYINIPSSKARDSNRSSGFQSEAGDMSPMPDKSFSSFEIPPKIAT</sequence>
<dbReference type="Gene3D" id="1.10.510.10">
    <property type="entry name" value="Transferase(Phosphotransferase) domain 1"/>
    <property type="match status" value="1"/>
</dbReference>
<dbReference type="EMBL" id="KZ308264">
    <property type="protein sequence ID" value="KAG8226012.1"/>
    <property type="molecule type" value="Genomic_DNA"/>
</dbReference>
<evidence type="ECO:0000256" key="22">
    <source>
        <dbReference type="PIRSR" id="PIRSR000615-4"/>
    </source>
</evidence>
<keyword evidence="10 20" id="KW-0067">ATP-binding</keyword>
<proteinExistence type="predicted"/>
<dbReference type="PROSITE" id="PS50011">
    <property type="entry name" value="PROTEIN_KINASE_DOM"/>
    <property type="match status" value="1"/>
</dbReference>
<evidence type="ECO:0000313" key="28">
    <source>
        <dbReference type="EMBL" id="KAG8226012.1"/>
    </source>
</evidence>
<dbReference type="PROSITE" id="PS00107">
    <property type="entry name" value="PROTEIN_KINASE_ATP"/>
    <property type="match status" value="1"/>
</dbReference>
<keyword evidence="17" id="KW-0393">Immunoglobulin domain</keyword>
<dbReference type="OrthoDB" id="3256376at2759"/>
<evidence type="ECO:0000256" key="19">
    <source>
        <dbReference type="PIRSR" id="PIRSR000615-1"/>
    </source>
</evidence>
<dbReference type="SUPFAM" id="SSF56112">
    <property type="entry name" value="Protein kinase-like (PK-like)"/>
    <property type="match status" value="1"/>
</dbReference>
<evidence type="ECO:0000259" key="26">
    <source>
        <dbReference type="PROSITE" id="PS50011"/>
    </source>
</evidence>
<dbReference type="Pfam" id="PF07686">
    <property type="entry name" value="V-set"/>
    <property type="match status" value="1"/>
</dbReference>
<evidence type="ECO:0000256" key="7">
    <source>
        <dbReference type="ARBA" id="ARBA00022692"/>
    </source>
</evidence>
<evidence type="ECO:0000256" key="25">
    <source>
        <dbReference type="SAM" id="Phobius"/>
    </source>
</evidence>
<dbReference type="GO" id="GO:0051130">
    <property type="term" value="P:positive regulation of cellular component organization"/>
    <property type="evidence" value="ECO:0007669"/>
    <property type="project" value="UniProtKB-ARBA"/>
</dbReference>
<evidence type="ECO:0000313" key="29">
    <source>
        <dbReference type="Proteomes" id="UP000792457"/>
    </source>
</evidence>
<keyword evidence="13" id="KW-0829">Tyrosine-protein kinase</keyword>
<keyword evidence="12 25" id="KW-0472">Membrane</keyword>
<gene>
    <name evidence="28" type="ORF">J437_LFUL004133</name>
</gene>
<evidence type="ECO:0000256" key="1">
    <source>
        <dbReference type="ARBA" id="ARBA00004251"/>
    </source>
</evidence>
<evidence type="ECO:0000256" key="6">
    <source>
        <dbReference type="ARBA" id="ARBA00022679"/>
    </source>
</evidence>
<dbReference type="PANTHER" id="PTHR24416">
    <property type="entry name" value="TYROSINE-PROTEIN KINASE RECEPTOR"/>
    <property type="match status" value="1"/>
</dbReference>
<dbReference type="GO" id="GO:0046872">
    <property type="term" value="F:metal ion binding"/>
    <property type="evidence" value="ECO:0007669"/>
    <property type="project" value="UniProtKB-KW"/>
</dbReference>
<protein>
    <recommendedName>
        <fullName evidence="2">receptor protein-tyrosine kinase</fullName>
        <ecNumber evidence="2">2.7.10.1</ecNumber>
    </recommendedName>
</protein>
<dbReference type="Proteomes" id="UP000792457">
    <property type="component" value="Unassembled WGS sequence"/>
</dbReference>
<feature type="active site" description="Proton acceptor" evidence="19">
    <location>
        <position position="1038"/>
    </location>
</feature>
<dbReference type="InterPro" id="IPR008266">
    <property type="entry name" value="Tyr_kinase_AS"/>
</dbReference>
<dbReference type="InterPro" id="IPR050122">
    <property type="entry name" value="RTK"/>
</dbReference>
<keyword evidence="21" id="KW-0460">Magnesium</keyword>
<dbReference type="Pfam" id="PF07679">
    <property type="entry name" value="I-set"/>
    <property type="match status" value="1"/>
</dbReference>
<keyword evidence="16" id="KW-0325">Glycoprotein</keyword>
<reference evidence="28" key="2">
    <citation type="submission" date="2017-10" db="EMBL/GenBank/DDBJ databases">
        <title>Ladona fulva Genome sequencing and assembly.</title>
        <authorList>
            <person name="Murali S."/>
            <person name="Richards S."/>
            <person name="Bandaranaike D."/>
            <person name="Bellair M."/>
            <person name="Blankenburg K."/>
            <person name="Chao H."/>
            <person name="Dinh H."/>
            <person name="Doddapaneni H."/>
            <person name="Dugan-Rocha S."/>
            <person name="Elkadiri S."/>
            <person name="Gnanaolivu R."/>
            <person name="Hernandez B."/>
            <person name="Skinner E."/>
            <person name="Javaid M."/>
            <person name="Lee S."/>
            <person name="Li M."/>
            <person name="Ming W."/>
            <person name="Munidasa M."/>
            <person name="Muniz J."/>
            <person name="Nguyen L."/>
            <person name="Hughes D."/>
            <person name="Osuji N."/>
            <person name="Pu L.-L."/>
            <person name="Puazo M."/>
            <person name="Qu C."/>
            <person name="Quiroz J."/>
            <person name="Raj R."/>
            <person name="Weissenberger G."/>
            <person name="Xin Y."/>
            <person name="Zou X."/>
            <person name="Han Y."/>
            <person name="Worley K."/>
            <person name="Muzny D."/>
            <person name="Gibbs R."/>
        </authorList>
    </citation>
    <scope>NUCLEOTIDE SEQUENCE</scope>
    <source>
        <strain evidence="28">Sampled in the wild</strain>
    </source>
</reference>
<evidence type="ECO:0000256" key="11">
    <source>
        <dbReference type="ARBA" id="ARBA00022989"/>
    </source>
</evidence>
<evidence type="ECO:0000256" key="9">
    <source>
        <dbReference type="ARBA" id="ARBA00022777"/>
    </source>
</evidence>
<feature type="domain" description="Ig-like" evidence="27">
    <location>
        <begin position="1"/>
        <end position="69"/>
    </location>
</feature>
<dbReference type="Pfam" id="PF00047">
    <property type="entry name" value="ig"/>
    <property type="match status" value="1"/>
</dbReference>
<evidence type="ECO:0000256" key="21">
    <source>
        <dbReference type="PIRSR" id="PIRSR000615-3"/>
    </source>
</evidence>
<keyword evidence="5" id="KW-0597">Phosphoprotein</keyword>
<keyword evidence="8 20" id="KW-0547">Nucleotide-binding</keyword>
<dbReference type="InterPro" id="IPR013151">
    <property type="entry name" value="Immunoglobulin_dom"/>
</dbReference>
<dbReference type="SMART" id="SM00408">
    <property type="entry name" value="IGc2"/>
    <property type="match status" value="5"/>
</dbReference>
<evidence type="ECO:0000256" key="13">
    <source>
        <dbReference type="ARBA" id="ARBA00023137"/>
    </source>
</evidence>
<feature type="binding site" evidence="21">
    <location>
        <position position="1056"/>
    </location>
    <ligand>
        <name>Mg(2+)</name>
        <dbReference type="ChEBI" id="CHEBI:18420"/>
    </ligand>
</feature>
<accession>A0A8K0NY50</accession>
<feature type="binding site" evidence="20 23">
    <location>
        <position position="820"/>
    </location>
    <ligand>
        <name>ATP</name>
        <dbReference type="ChEBI" id="CHEBI:30616"/>
    </ligand>
</feature>
<evidence type="ECO:0000256" key="20">
    <source>
        <dbReference type="PIRSR" id="PIRSR000615-2"/>
    </source>
</evidence>
<dbReference type="InterPro" id="IPR011009">
    <property type="entry name" value="Kinase-like_dom_sf"/>
</dbReference>
<keyword evidence="6" id="KW-0808">Transferase</keyword>
<evidence type="ECO:0000256" key="8">
    <source>
        <dbReference type="ARBA" id="ARBA00022741"/>
    </source>
</evidence>
<feature type="binding site" evidence="20">
    <location>
        <position position="1042"/>
    </location>
    <ligand>
        <name>ATP</name>
        <dbReference type="ChEBI" id="CHEBI:30616"/>
    </ligand>
</feature>
<evidence type="ECO:0000256" key="10">
    <source>
        <dbReference type="ARBA" id="ARBA00022840"/>
    </source>
</evidence>
<keyword evidence="21" id="KW-0479">Metal-binding</keyword>
<comment type="subcellular location">
    <subcellularLocation>
        <location evidence="1">Cell membrane</location>
        <topology evidence="1">Single-pass type I membrane protein</topology>
    </subcellularLocation>
</comment>
<dbReference type="PROSITE" id="PS00109">
    <property type="entry name" value="PROTEIN_KINASE_TYR"/>
    <property type="match status" value="1"/>
</dbReference>
<feature type="binding site" evidence="20">
    <location>
        <begin position="793"/>
        <end position="800"/>
    </location>
    <ligand>
        <name>ATP</name>
        <dbReference type="ChEBI" id="CHEBI:30616"/>
    </ligand>
</feature>
<dbReference type="GO" id="GO:0005524">
    <property type="term" value="F:ATP binding"/>
    <property type="evidence" value="ECO:0007669"/>
    <property type="project" value="UniProtKB-UniRule"/>
</dbReference>
<dbReference type="PANTHER" id="PTHR24416:SF600">
    <property type="entry name" value="PDGF- AND VEGF-RECEPTOR RELATED, ISOFORM J"/>
    <property type="match status" value="1"/>
</dbReference>
<dbReference type="InterPro" id="IPR001824">
    <property type="entry name" value="Tyr_kinase_rcpt_3_CS"/>
</dbReference>
<dbReference type="EC" id="2.7.10.1" evidence="2"/>
<keyword evidence="29" id="KW-1185">Reference proteome</keyword>
<evidence type="ECO:0000256" key="14">
    <source>
        <dbReference type="ARBA" id="ARBA00023157"/>
    </source>
</evidence>
<dbReference type="GO" id="GO:0004714">
    <property type="term" value="F:transmembrane receptor protein tyrosine kinase activity"/>
    <property type="evidence" value="ECO:0007669"/>
    <property type="project" value="UniProtKB-EC"/>
</dbReference>
<evidence type="ECO:0000256" key="4">
    <source>
        <dbReference type="ARBA" id="ARBA00022475"/>
    </source>
</evidence>
<dbReference type="GO" id="GO:0048468">
    <property type="term" value="P:cell development"/>
    <property type="evidence" value="ECO:0007669"/>
    <property type="project" value="UniProtKB-ARBA"/>
</dbReference>
<feature type="domain" description="Ig-like" evidence="27">
    <location>
        <begin position="520"/>
        <end position="604"/>
    </location>
</feature>
<feature type="compositionally biased region" description="Polar residues" evidence="24">
    <location>
        <begin position="1323"/>
        <end position="1353"/>
    </location>
</feature>
<dbReference type="Gene3D" id="2.60.40.10">
    <property type="entry name" value="Immunoglobulins"/>
    <property type="match status" value="7"/>
</dbReference>
<dbReference type="InterPro" id="IPR013783">
    <property type="entry name" value="Ig-like_fold"/>
</dbReference>
<dbReference type="FunFam" id="3.30.200.20:FF:000384">
    <property type="entry name" value="Receptor protein-tyrosine kinase"/>
    <property type="match status" value="1"/>
</dbReference>
<evidence type="ECO:0000256" key="5">
    <source>
        <dbReference type="ARBA" id="ARBA00022553"/>
    </source>
</evidence>
<evidence type="ECO:0000256" key="12">
    <source>
        <dbReference type="ARBA" id="ARBA00023136"/>
    </source>
</evidence>
<feature type="binding site" evidence="21">
    <location>
        <position position="1043"/>
    </location>
    <ligand>
        <name>Mg(2+)</name>
        <dbReference type="ChEBI" id="CHEBI:18420"/>
    </ligand>
</feature>
<evidence type="ECO:0000256" key="23">
    <source>
        <dbReference type="PROSITE-ProRule" id="PRU10141"/>
    </source>
</evidence>
<feature type="domain" description="Protein kinase" evidence="26">
    <location>
        <begin position="786"/>
        <end position="1173"/>
    </location>
</feature>
<reference evidence="28" key="1">
    <citation type="submission" date="2013-04" db="EMBL/GenBank/DDBJ databases">
        <authorList>
            <person name="Qu J."/>
            <person name="Murali S.C."/>
            <person name="Bandaranaike D."/>
            <person name="Bellair M."/>
            <person name="Blankenburg K."/>
            <person name="Chao H."/>
            <person name="Dinh H."/>
            <person name="Doddapaneni H."/>
            <person name="Downs B."/>
            <person name="Dugan-Rocha S."/>
            <person name="Elkadiri S."/>
            <person name="Gnanaolivu R.D."/>
            <person name="Hernandez B."/>
            <person name="Javaid M."/>
            <person name="Jayaseelan J.C."/>
            <person name="Lee S."/>
            <person name="Li M."/>
            <person name="Ming W."/>
            <person name="Munidasa M."/>
            <person name="Muniz J."/>
            <person name="Nguyen L."/>
            <person name="Ongeri F."/>
            <person name="Osuji N."/>
            <person name="Pu L.-L."/>
            <person name="Puazo M."/>
            <person name="Qu C."/>
            <person name="Quiroz J."/>
            <person name="Raj R."/>
            <person name="Weissenberger G."/>
            <person name="Xin Y."/>
            <person name="Zou X."/>
            <person name="Han Y."/>
            <person name="Richards S."/>
            <person name="Worley K."/>
            <person name="Muzny D."/>
            <person name="Gibbs R."/>
        </authorList>
    </citation>
    <scope>NUCLEOTIDE SEQUENCE</scope>
    <source>
        <strain evidence="28">Sampled in the wild</strain>
    </source>
</reference>
<comment type="caution">
    <text evidence="28">The sequence shown here is derived from an EMBL/GenBank/DDBJ whole genome shotgun (WGS) entry which is preliminary data.</text>
</comment>
<dbReference type="GO" id="GO:0007169">
    <property type="term" value="P:cell surface receptor protein tyrosine kinase signaling pathway"/>
    <property type="evidence" value="ECO:0007669"/>
    <property type="project" value="InterPro"/>
</dbReference>
<dbReference type="Pfam" id="PF07714">
    <property type="entry name" value="PK_Tyr_Ser-Thr"/>
    <property type="match status" value="1"/>
</dbReference>
<evidence type="ECO:0000256" key="15">
    <source>
        <dbReference type="ARBA" id="ARBA00023170"/>
    </source>
</evidence>
<feature type="region of interest" description="Disordered" evidence="24">
    <location>
        <begin position="1209"/>
        <end position="1233"/>
    </location>
</feature>
<feature type="compositionally biased region" description="Polar residues" evidence="24">
    <location>
        <begin position="1210"/>
        <end position="1229"/>
    </location>
</feature>
<keyword evidence="7 25" id="KW-0812">Transmembrane</keyword>
<dbReference type="FunFam" id="2.60.40.10:FF:000032">
    <property type="entry name" value="palladin isoform X1"/>
    <property type="match status" value="1"/>
</dbReference>
<feature type="site" description="Important for interaction with phosphotyrosine-binding proteins" evidence="22">
    <location>
        <position position="1165"/>
    </location>
</feature>
<dbReference type="FunFam" id="1.10.510.10:FF:001512">
    <property type="entry name" value="Receptor tyrosine-protein kinase erbB-2"/>
    <property type="match status" value="1"/>
</dbReference>
<dbReference type="GO" id="GO:0050793">
    <property type="term" value="P:regulation of developmental process"/>
    <property type="evidence" value="ECO:0007669"/>
    <property type="project" value="UniProtKB-ARBA"/>
</dbReference>
<dbReference type="PROSITE" id="PS00240">
    <property type="entry name" value="RECEPTOR_TYR_KIN_III"/>
    <property type="match status" value="1"/>
</dbReference>
<dbReference type="InterPro" id="IPR003599">
    <property type="entry name" value="Ig_sub"/>
</dbReference>
<dbReference type="InterPro" id="IPR036179">
    <property type="entry name" value="Ig-like_dom_sf"/>
</dbReference>
<keyword evidence="11 25" id="KW-1133">Transmembrane helix</keyword>
<evidence type="ECO:0000259" key="27">
    <source>
        <dbReference type="PROSITE" id="PS50835"/>
    </source>
</evidence>
<feature type="domain" description="Ig-like" evidence="27">
    <location>
        <begin position="611"/>
        <end position="701"/>
    </location>
</feature>
<dbReference type="PROSITE" id="PS50835">
    <property type="entry name" value="IG_LIKE"/>
    <property type="match status" value="4"/>
</dbReference>
<evidence type="ECO:0000256" key="16">
    <source>
        <dbReference type="ARBA" id="ARBA00023180"/>
    </source>
</evidence>
<evidence type="ECO:0000256" key="3">
    <source>
        <dbReference type="ARBA" id="ARBA00022473"/>
    </source>
</evidence>
<keyword evidence="4" id="KW-1003">Cell membrane</keyword>
<dbReference type="InterPro" id="IPR000719">
    <property type="entry name" value="Prot_kinase_dom"/>
</dbReference>
<dbReference type="InterPro" id="IPR013106">
    <property type="entry name" value="Ig_V-set"/>
</dbReference>
<evidence type="ECO:0000256" key="2">
    <source>
        <dbReference type="ARBA" id="ARBA00011902"/>
    </source>
</evidence>
<feature type="domain" description="Ig-like" evidence="27">
    <location>
        <begin position="191"/>
        <end position="296"/>
    </location>
</feature>
<dbReference type="GO" id="GO:0043235">
    <property type="term" value="C:receptor complex"/>
    <property type="evidence" value="ECO:0007669"/>
    <property type="project" value="TreeGrafter"/>
</dbReference>